<accession>A0A541AXK0</accession>
<keyword evidence="1" id="KW-0496">Mitochondrion</keyword>
<reference evidence="1 2" key="1">
    <citation type="journal article" date="2017" name="Mol. Ecol.">
        <title>Comparative and population genomic landscape of Phellinus noxius: A hypervariable fungus causing root rot in trees.</title>
        <authorList>
            <person name="Chung C.L."/>
            <person name="Lee T.J."/>
            <person name="Akiba M."/>
            <person name="Lee H.H."/>
            <person name="Kuo T.H."/>
            <person name="Liu D."/>
            <person name="Ke H.M."/>
            <person name="Yokoi T."/>
            <person name="Roa M.B."/>
            <person name="Lu M.J."/>
            <person name="Chang Y.Y."/>
            <person name="Ann P.J."/>
            <person name="Tsai J.N."/>
            <person name="Chen C.Y."/>
            <person name="Tzean S.S."/>
            <person name="Ota Y."/>
            <person name="Hattori T."/>
            <person name="Sahashi N."/>
            <person name="Liou R.F."/>
            <person name="Kikuchi T."/>
            <person name="Tsai I.J."/>
        </authorList>
    </citation>
    <scope>NUCLEOTIDE SEQUENCE [LARGE SCALE GENOMIC DNA]</scope>
    <source>
        <strain evidence="1 2">FFPRI411160</strain>
    </source>
</reference>
<dbReference type="AlphaFoldDB" id="A0A541AXK0"/>
<sequence length="107" mass="12154">MFIEGRPYVFNIVFKNFVESPVKTPSVFLYNCTCLSLNGTFPSAFNFQTPPSGTSFPNKSHIVTYTAFGFLTPWLCNNSTLYFLPFLKSMALRVLFMNSPFSSEVHI</sequence>
<protein>
    <submittedName>
        <fullName evidence="1">Uncharacterized protein</fullName>
    </submittedName>
</protein>
<gene>
    <name evidence="1" type="ORF">PNOK_m000075</name>
</gene>
<dbReference type="InParanoid" id="A0A541AXK0"/>
<keyword evidence="2" id="KW-1185">Reference proteome</keyword>
<proteinExistence type="predicted"/>
<geneLocation type="mitochondrion" evidence="1"/>
<name>A0A541AXK0_9AGAM</name>
<dbReference type="EMBL" id="NBII01000013">
    <property type="protein sequence ID" value="TQF64794.1"/>
    <property type="molecule type" value="Genomic_DNA"/>
</dbReference>
<evidence type="ECO:0000313" key="1">
    <source>
        <dbReference type="EMBL" id="TQF64794.1"/>
    </source>
</evidence>
<organism evidence="1 2">
    <name type="scientific">Pyrrhoderma noxium</name>
    <dbReference type="NCBI Taxonomy" id="2282107"/>
    <lineage>
        <taxon>Eukaryota</taxon>
        <taxon>Fungi</taxon>
        <taxon>Dikarya</taxon>
        <taxon>Basidiomycota</taxon>
        <taxon>Agaricomycotina</taxon>
        <taxon>Agaricomycetes</taxon>
        <taxon>Hymenochaetales</taxon>
        <taxon>Hymenochaetaceae</taxon>
        <taxon>Pyrrhoderma</taxon>
    </lineage>
</organism>
<comment type="caution">
    <text evidence="1">The sequence shown here is derived from an EMBL/GenBank/DDBJ whole genome shotgun (WGS) entry which is preliminary data.</text>
</comment>
<dbReference type="Proteomes" id="UP000217199">
    <property type="component" value="Unassembled WGS sequence"/>
</dbReference>
<evidence type="ECO:0000313" key="2">
    <source>
        <dbReference type="Proteomes" id="UP000217199"/>
    </source>
</evidence>